<dbReference type="AlphaFoldDB" id="A0A1J8QHI8"/>
<keyword evidence="6" id="KW-0863">Zinc-finger</keyword>
<accession>A0A1J8QHI8</accession>
<keyword evidence="12" id="KW-1185">Reference proteome</keyword>
<sequence>MNVAGPSRTRLAFGTTDQSTYEESLTRMITQMDFSDIERLQASYGTRLRRGQALSDHEIAFALLLQNARELADLDADWEVAQRLALEEGGEPTNDPAPRMRPAVVPQSVVKKGKSWASLLTMPASSGPTSSSLALEEGGGPANDPAPISVSPAVVPQPVIKKGKSKKRRRGKSSASLLTTPASSGPTPSSLALEEGGGPANDPAPTSVRPAVEPQPVVKKYVPPCNAPVQFPDKSFRGKSWASLLTMPASSGPTPSSPSQVPTTTARAPRRATGHDCVICQDPIFEPEILAPCGHFYDIGCITDLFRAATRDESLYPPRCCRQNIPLPQVRHHLTQALLTEFELKAREFGTLKRVYCAAPACSQFLGPLCEGLSFKIFTCLSPTCTMATCGKCSGKYDGWNHNCTPDAEIERVLTLSRKSGWSRCPGCAQMIELNMGCYHMTCRCKTEFCYLCRASWKTCTCPQWDEDRLLAEAEHRADAQWQLQGPRGVRPVNPPQGARAVHGPPPGAGAIRNQPINPPRQAPLVAPIPAPVYNIRPATLRADAPAFQPATRRTEATAPAPPAAQTRTWAMIAAGNARNWGTSVAQSHHGFTVNTADDRNTTNAANLNDWSTSDTSDDGYDSDIVDDCIELGSTAMVADVVRAVSSISQIISSGVESVKYSVVIGAG</sequence>
<evidence type="ECO:0000259" key="10">
    <source>
        <dbReference type="PROSITE" id="PS51873"/>
    </source>
</evidence>
<dbReference type="GO" id="GO:0008270">
    <property type="term" value="F:zinc ion binding"/>
    <property type="evidence" value="ECO:0007669"/>
    <property type="project" value="UniProtKB-KW"/>
</dbReference>
<evidence type="ECO:0000256" key="3">
    <source>
        <dbReference type="ARBA" id="ARBA00022679"/>
    </source>
</evidence>
<feature type="compositionally biased region" description="Low complexity" evidence="9">
    <location>
        <begin position="248"/>
        <end position="267"/>
    </location>
</feature>
<dbReference type="EMBL" id="LVVM01004373">
    <property type="protein sequence ID" value="OJA13081.1"/>
    <property type="molecule type" value="Genomic_DNA"/>
</dbReference>
<dbReference type="PROSITE" id="PS51873">
    <property type="entry name" value="TRIAD"/>
    <property type="match status" value="1"/>
</dbReference>
<dbReference type="STRING" id="180088.A0A1J8QHI8"/>
<organism evidence="11 12">
    <name type="scientific">Rhizopogon vesiculosus</name>
    <dbReference type="NCBI Taxonomy" id="180088"/>
    <lineage>
        <taxon>Eukaryota</taxon>
        <taxon>Fungi</taxon>
        <taxon>Dikarya</taxon>
        <taxon>Basidiomycota</taxon>
        <taxon>Agaricomycotina</taxon>
        <taxon>Agaricomycetes</taxon>
        <taxon>Agaricomycetidae</taxon>
        <taxon>Boletales</taxon>
        <taxon>Suillineae</taxon>
        <taxon>Rhizopogonaceae</taxon>
        <taxon>Rhizopogon</taxon>
    </lineage>
</organism>
<dbReference type="Pfam" id="PF01485">
    <property type="entry name" value="IBR"/>
    <property type="match status" value="1"/>
</dbReference>
<feature type="compositionally biased region" description="Polar residues" evidence="9">
    <location>
        <begin position="123"/>
        <end position="133"/>
    </location>
</feature>
<dbReference type="CDD" id="cd22584">
    <property type="entry name" value="Rcat_RBR_unk"/>
    <property type="match status" value="1"/>
</dbReference>
<keyword evidence="5" id="KW-0677">Repeat</keyword>
<dbReference type="OrthoDB" id="9977870at2759"/>
<feature type="compositionally biased region" description="Low complexity" evidence="9">
    <location>
        <begin position="145"/>
        <end position="160"/>
    </location>
</feature>
<evidence type="ECO:0000256" key="5">
    <source>
        <dbReference type="ARBA" id="ARBA00022737"/>
    </source>
</evidence>
<feature type="domain" description="RING-type" evidence="10">
    <location>
        <begin position="273"/>
        <end position="466"/>
    </location>
</feature>
<dbReference type="InterPro" id="IPR002867">
    <property type="entry name" value="IBR_dom"/>
</dbReference>
<evidence type="ECO:0000256" key="1">
    <source>
        <dbReference type="ARBA" id="ARBA00001798"/>
    </source>
</evidence>
<evidence type="ECO:0000256" key="9">
    <source>
        <dbReference type="SAM" id="MobiDB-lite"/>
    </source>
</evidence>
<evidence type="ECO:0000256" key="8">
    <source>
        <dbReference type="ARBA" id="ARBA00022833"/>
    </source>
</evidence>
<dbReference type="EC" id="2.3.2.31" evidence="2"/>
<dbReference type="Proteomes" id="UP000183567">
    <property type="component" value="Unassembled WGS sequence"/>
</dbReference>
<dbReference type="PANTHER" id="PTHR11685">
    <property type="entry name" value="RBR FAMILY RING FINGER AND IBR DOMAIN-CONTAINING"/>
    <property type="match status" value="1"/>
</dbReference>
<proteinExistence type="predicted"/>
<dbReference type="GO" id="GO:0016567">
    <property type="term" value="P:protein ubiquitination"/>
    <property type="evidence" value="ECO:0007669"/>
    <property type="project" value="InterPro"/>
</dbReference>
<dbReference type="Gene3D" id="3.30.40.10">
    <property type="entry name" value="Zinc/RING finger domain, C3HC4 (zinc finger)"/>
    <property type="match status" value="1"/>
</dbReference>
<protein>
    <recommendedName>
        <fullName evidence="2">RBR-type E3 ubiquitin transferase</fullName>
        <ecNumber evidence="2">2.3.2.31</ecNumber>
    </recommendedName>
</protein>
<gene>
    <name evidence="11" type="ORF">AZE42_12040</name>
</gene>
<comment type="caution">
    <text evidence="11">The sequence shown here is derived from an EMBL/GenBank/DDBJ whole genome shotgun (WGS) entry which is preliminary data.</text>
</comment>
<keyword evidence="8" id="KW-0862">Zinc</keyword>
<dbReference type="Gene3D" id="1.20.120.1750">
    <property type="match status" value="1"/>
</dbReference>
<feature type="region of interest" description="Disordered" evidence="9">
    <location>
        <begin position="596"/>
        <end position="619"/>
    </location>
</feature>
<evidence type="ECO:0000313" key="12">
    <source>
        <dbReference type="Proteomes" id="UP000183567"/>
    </source>
</evidence>
<keyword evidence="7" id="KW-0833">Ubl conjugation pathway</keyword>
<dbReference type="InterPro" id="IPR044066">
    <property type="entry name" value="TRIAD_supradom"/>
</dbReference>
<dbReference type="InterPro" id="IPR031127">
    <property type="entry name" value="E3_UB_ligase_RBR"/>
</dbReference>
<evidence type="ECO:0000256" key="6">
    <source>
        <dbReference type="ARBA" id="ARBA00022771"/>
    </source>
</evidence>
<comment type="catalytic activity">
    <reaction evidence="1">
        <text>[E2 ubiquitin-conjugating enzyme]-S-ubiquitinyl-L-cysteine + [acceptor protein]-L-lysine = [E2 ubiquitin-conjugating enzyme]-L-cysteine + [acceptor protein]-N(6)-ubiquitinyl-L-lysine.</text>
        <dbReference type="EC" id="2.3.2.31"/>
    </reaction>
</comment>
<reference evidence="11 12" key="1">
    <citation type="submission" date="2016-03" db="EMBL/GenBank/DDBJ databases">
        <title>Comparative genomics of the ectomycorrhizal sister species Rhizopogon vinicolor and Rhizopogon vesiculosus (Basidiomycota: Boletales) reveals a divergence of the mating type B locus.</title>
        <authorList>
            <person name="Mujic A.B."/>
            <person name="Kuo A."/>
            <person name="Tritt A."/>
            <person name="Lipzen A."/>
            <person name="Chen C."/>
            <person name="Johnson J."/>
            <person name="Sharma A."/>
            <person name="Barry K."/>
            <person name="Grigoriev I.V."/>
            <person name="Spatafora J.W."/>
        </authorList>
    </citation>
    <scope>NUCLEOTIDE SEQUENCE [LARGE SCALE GENOMIC DNA]</scope>
    <source>
        <strain evidence="11 12">AM-OR11-056</strain>
    </source>
</reference>
<feature type="compositionally biased region" description="Basic residues" evidence="9">
    <location>
        <begin position="161"/>
        <end position="172"/>
    </location>
</feature>
<feature type="region of interest" description="Disordered" evidence="9">
    <location>
        <begin position="495"/>
        <end position="521"/>
    </location>
</feature>
<keyword evidence="3" id="KW-0808">Transferase</keyword>
<dbReference type="InterPro" id="IPR013083">
    <property type="entry name" value="Znf_RING/FYVE/PHD"/>
</dbReference>
<evidence type="ECO:0000256" key="4">
    <source>
        <dbReference type="ARBA" id="ARBA00022723"/>
    </source>
</evidence>
<feature type="region of interest" description="Disordered" evidence="9">
    <location>
        <begin position="248"/>
        <end position="268"/>
    </location>
</feature>
<evidence type="ECO:0000313" key="11">
    <source>
        <dbReference type="EMBL" id="OJA13081.1"/>
    </source>
</evidence>
<evidence type="ECO:0000256" key="7">
    <source>
        <dbReference type="ARBA" id="ARBA00022786"/>
    </source>
</evidence>
<feature type="compositionally biased region" description="Low complexity" evidence="9">
    <location>
        <begin position="173"/>
        <end position="193"/>
    </location>
</feature>
<name>A0A1J8QHI8_9AGAM</name>
<dbReference type="GO" id="GO:0061630">
    <property type="term" value="F:ubiquitin protein ligase activity"/>
    <property type="evidence" value="ECO:0007669"/>
    <property type="project" value="UniProtKB-EC"/>
</dbReference>
<feature type="region of interest" description="Disordered" evidence="9">
    <location>
        <begin position="121"/>
        <end position="210"/>
    </location>
</feature>
<dbReference type="SUPFAM" id="SSF57850">
    <property type="entry name" value="RING/U-box"/>
    <property type="match status" value="2"/>
</dbReference>
<evidence type="ECO:0000256" key="2">
    <source>
        <dbReference type="ARBA" id="ARBA00012251"/>
    </source>
</evidence>
<keyword evidence="4" id="KW-0479">Metal-binding</keyword>